<dbReference type="InterPro" id="IPR011004">
    <property type="entry name" value="Trimer_LpxA-like_sf"/>
</dbReference>
<dbReference type="PIRSF" id="PIRSF000441">
    <property type="entry name" value="CysE"/>
    <property type="match status" value="1"/>
</dbReference>
<dbReference type="GO" id="GO:0009001">
    <property type="term" value="F:serine O-acetyltransferase activity"/>
    <property type="evidence" value="ECO:0007669"/>
    <property type="project" value="InterPro"/>
</dbReference>
<dbReference type="SUPFAM" id="SSF51161">
    <property type="entry name" value="Trimeric LpxA-like enzymes"/>
    <property type="match status" value="1"/>
</dbReference>
<organism evidence="5 6">
    <name type="scientific">Janthinobacterium lividum</name>
    <dbReference type="NCBI Taxonomy" id="29581"/>
    <lineage>
        <taxon>Bacteria</taxon>
        <taxon>Pseudomonadati</taxon>
        <taxon>Pseudomonadota</taxon>
        <taxon>Betaproteobacteria</taxon>
        <taxon>Burkholderiales</taxon>
        <taxon>Oxalobacteraceae</taxon>
        <taxon>Janthinobacterium</taxon>
    </lineage>
</organism>
<evidence type="ECO:0000256" key="2">
    <source>
        <dbReference type="ARBA" id="ARBA00022679"/>
    </source>
</evidence>
<keyword evidence="4" id="KW-0012">Acyltransferase</keyword>
<dbReference type="EMBL" id="CP071520">
    <property type="protein sequence ID" value="QSX99095.1"/>
    <property type="molecule type" value="Genomic_DNA"/>
</dbReference>
<dbReference type="InterPro" id="IPR018357">
    <property type="entry name" value="Hexapep_transf_CS"/>
</dbReference>
<dbReference type="InterPro" id="IPR045304">
    <property type="entry name" value="LbH_SAT"/>
</dbReference>
<dbReference type="Proteomes" id="UP000662821">
    <property type="component" value="Chromosome"/>
</dbReference>
<accession>A0AAJ4T7W6</accession>
<keyword evidence="3" id="KW-0677">Repeat</keyword>
<protein>
    <submittedName>
        <fullName evidence="5">Serine acetyltransferase</fullName>
    </submittedName>
</protein>
<dbReference type="InterPro" id="IPR001451">
    <property type="entry name" value="Hexapep"/>
</dbReference>
<dbReference type="PROSITE" id="PS00101">
    <property type="entry name" value="HEXAPEP_TRANSFERASES"/>
    <property type="match status" value="1"/>
</dbReference>
<keyword evidence="2" id="KW-0808">Transferase</keyword>
<gene>
    <name evidence="5" type="ORF">J3P46_08290</name>
</gene>
<evidence type="ECO:0000256" key="4">
    <source>
        <dbReference type="ARBA" id="ARBA00023315"/>
    </source>
</evidence>
<dbReference type="InterPro" id="IPR005881">
    <property type="entry name" value="Ser_O-AcTrfase"/>
</dbReference>
<comment type="similarity">
    <text evidence="1">Belongs to the transferase hexapeptide repeat family.</text>
</comment>
<evidence type="ECO:0000256" key="1">
    <source>
        <dbReference type="ARBA" id="ARBA00007274"/>
    </source>
</evidence>
<reference evidence="5 6" key="1">
    <citation type="submission" date="2021-03" db="EMBL/GenBank/DDBJ databases">
        <title>Draft genome sequence of Janthinobacterium sp. strain PLB02 isolated from infected primmorphs (Lubomirskia baicalensis).</title>
        <authorList>
            <person name="Chernogor L.I."/>
            <person name="Belikov S.I."/>
            <person name="Petrushin I.S."/>
        </authorList>
    </citation>
    <scope>NUCLEOTIDE SEQUENCE [LARGE SCALE GENOMIC DNA]</scope>
    <source>
        <strain evidence="5 6">PLB02</strain>
    </source>
</reference>
<dbReference type="Pfam" id="PF00132">
    <property type="entry name" value="Hexapep"/>
    <property type="match status" value="1"/>
</dbReference>
<proteinExistence type="inferred from homology"/>
<evidence type="ECO:0000313" key="6">
    <source>
        <dbReference type="Proteomes" id="UP000662821"/>
    </source>
</evidence>
<evidence type="ECO:0000256" key="3">
    <source>
        <dbReference type="ARBA" id="ARBA00022737"/>
    </source>
</evidence>
<name>A0AAJ4T7W6_9BURK</name>
<evidence type="ECO:0000313" key="5">
    <source>
        <dbReference type="EMBL" id="QSX99095.1"/>
    </source>
</evidence>
<dbReference type="GO" id="GO:0005737">
    <property type="term" value="C:cytoplasm"/>
    <property type="evidence" value="ECO:0007669"/>
    <property type="project" value="InterPro"/>
</dbReference>
<sequence length="135" mass="14146">MLRIFRLSAWLHRHRIPFLPRMLYVLNRMLFAVVLPPGVTMGGDVLLAYSGLGIVVHARAVIGDRVKISQNVTIGGRAGLLEVPVIEDDVEIGAGACVLGPITIGRGAKIGANAVVLHDVPAGATAVGIPARAIS</sequence>
<dbReference type="Gene3D" id="2.160.10.10">
    <property type="entry name" value="Hexapeptide repeat proteins"/>
    <property type="match status" value="1"/>
</dbReference>
<dbReference type="PANTHER" id="PTHR42811">
    <property type="entry name" value="SERINE ACETYLTRANSFERASE"/>
    <property type="match status" value="1"/>
</dbReference>
<dbReference type="GO" id="GO:0006535">
    <property type="term" value="P:cysteine biosynthetic process from serine"/>
    <property type="evidence" value="ECO:0007669"/>
    <property type="project" value="InterPro"/>
</dbReference>
<dbReference type="AlphaFoldDB" id="A0AAJ4T7W6"/>
<dbReference type="CDD" id="cd03354">
    <property type="entry name" value="LbH_SAT"/>
    <property type="match status" value="1"/>
</dbReference>